<dbReference type="EMBL" id="JAMQOQ010000016">
    <property type="protein sequence ID" value="MDS0297112.1"/>
    <property type="molecule type" value="Genomic_DNA"/>
</dbReference>
<keyword evidence="3" id="KW-1185">Reference proteome</keyword>
<dbReference type="RefSeq" id="WP_310931054.1">
    <property type="nucleotide sequence ID" value="NZ_JAMQOQ010000016.1"/>
</dbReference>
<comment type="caution">
    <text evidence="2">The sequence shown here is derived from an EMBL/GenBank/DDBJ whole genome shotgun (WGS) entry which is preliminary data.</text>
</comment>
<reference evidence="2 3" key="1">
    <citation type="submission" date="2022-06" db="EMBL/GenBank/DDBJ databases">
        <title>Halogeometricum sp. a new haloarchaeum isolate from saline soil.</title>
        <authorList>
            <person name="Strakova D."/>
            <person name="Galisteo C."/>
            <person name="Sanchez-Porro C."/>
            <person name="Ventosa A."/>
        </authorList>
    </citation>
    <scope>NUCLEOTIDE SEQUENCE [LARGE SCALE GENOMIC DNA]</scope>
    <source>
        <strain evidence="3">S3BR25-2</strain>
    </source>
</reference>
<keyword evidence="1" id="KW-0812">Transmembrane</keyword>
<evidence type="ECO:0000313" key="3">
    <source>
        <dbReference type="Proteomes" id="UP001254813"/>
    </source>
</evidence>
<evidence type="ECO:0008006" key="4">
    <source>
        <dbReference type="Google" id="ProtNLM"/>
    </source>
</evidence>
<keyword evidence="1" id="KW-0472">Membrane</keyword>
<gene>
    <name evidence="2" type="ORF">NDI79_23390</name>
</gene>
<protein>
    <recommendedName>
        <fullName evidence="4">HTH domain-containing protein</fullName>
    </recommendedName>
</protein>
<evidence type="ECO:0000313" key="2">
    <source>
        <dbReference type="EMBL" id="MDS0297112.1"/>
    </source>
</evidence>
<dbReference type="Proteomes" id="UP001254813">
    <property type="component" value="Unassembled WGS sequence"/>
</dbReference>
<keyword evidence="1" id="KW-1133">Transmembrane helix</keyword>
<proteinExistence type="predicted"/>
<feature type="transmembrane region" description="Helical" evidence="1">
    <location>
        <begin position="106"/>
        <end position="126"/>
    </location>
</feature>
<organism evidence="2 3">
    <name type="scientific">Halogeometricum luteum</name>
    <dbReference type="NCBI Taxonomy" id="2950537"/>
    <lineage>
        <taxon>Archaea</taxon>
        <taxon>Methanobacteriati</taxon>
        <taxon>Methanobacteriota</taxon>
        <taxon>Stenosarchaea group</taxon>
        <taxon>Halobacteria</taxon>
        <taxon>Halobacteriales</taxon>
        <taxon>Haloferacaceae</taxon>
        <taxon>Halogeometricum</taxon>
    </lineage>
</organism>
<sequence length="128" mass="13866">MAGQVANTVEDYREMLRETDGPLNVREWSRIADVSDDTLRNHMDEIEAHDAVRSKVLSRTRVYWWDGEGDERGASGELEQTLTVAQGVAVVLFLGALLFALSHSTFVSGVGVIAVAVASGIVGYELGS</sequence>
<feature type="transmembrane region" description="Helical" evidence="1">
    <location>
        <begin position="82"/>
        <end position="100"/>
    </location>
</feature>
<accession>A0ABU2G8J1</accession>
<name>A0ABU2G8J1_9EURY</name>
<evidence type="ECO:0000256" key="1">
    <source>
        <dbReference type="SAM" id="Phobius"/>
    </source>
</evidence>